<keyword evidence="2" id="KW-1185">Reference proteome</keyword>
<dbReference type="InterPro" id="IPR036785">
    <property type="entry name" value="YkyA-like_sf"/>
</dbReference>
<evidence type="ECO:0000313" key="2">
    <source>
        <dbReference type="Proteomes" id="UP001357223"/>
    </source>
</evidence>
<proteinExistence type="predicted"/>
<dbReference type="Proteomes" id="UP001357223">
    <property type="component" value="Chromosome"/>
</dbReference>
<dbReference type="Pfam" id="PF10368">
    <property type="entry name" value="YkyA"/>
    <property type="match status" value="1"/>
</dbReference>
<accession>A0ABZ2CJT5</accession>
<dbReference type="InterPro" id="IPR019454">
    <property type="entry name" value="Lipoprot_YkyA-like"/>
</dbReference>
<sequence length="213" mass="25314">MKKRLLIALAILISFILILNGCQSDQKQAAKIQKIMEKSVVFENDFAANQAELNELRNDARLIYTELINLDINDKDSLNQKIEKGYTYTKKQQQLVEEAEENFKKAYTTSSRIEKHIRKIKDEDQKNQATKLLTIMNERKKLIDSFFEKYLENLKLQNTFYQHFKDENINLQSLNEQIIEINKRTEEMGEIIQKFNHYTKQYMKAGKDYDQMN</sequence>
<reference evidence="1 2" key="1">
    <citation type="submission" date="2023-10" db="EMBL/GenBank/DDBJ databases">
        <title>Niallia locisalis sp.nov. isolated from a salt pond sample.</title>
        <authorList>
            <person name="Li X.-J."/>
            <person name="Dong L."/>
        </authorList>
    </citation>
    <scope>NUCLEOTIDE SEQUENCE [LARGE SCALE GENOMIC DNA]</scope>
    <source>
        <strain evidence="1 2">DSM 29761</strain>
    </source>
</reference>
<dbReference type="Gene3D" id="1.20.120.570">
    <property type="entry name" value="YkyA-like"/>
    <property type="match status" value="1"/>
</dbReference>
<protein>
    <submittedName>
        <fullName evidence="1">YkyA family protein</fullName>
    </submittedName>
</protein>
<name>A0ABZ2CJT5_9BACI</name>
<dbReference type="EMBL" id="CP137640">
    <property type="protein sequence ID" value="WVX84069.1"/>
    <property type="molecule type" value="Genomic_DNA"/>
</dbReference>
<gene>
    <name evidence="1" type="ORF">R4Z09_14375</name>
</gene>
<organism evidence="1 2">
    <name type="scientific">Niallia oryzisoli</name>
    <dbReference type="NCBI Taxonomy" id="1737571"/>
    <lineage>
        <taxon>Bacteria</taxon>
        <taxon>Bacillati</taxon>
        <taxon>Bacillota</taxon>
        <taxon>Bacilli</taxon>
        <taxon>Bacillales</taxon>
        <taxon>Bacillaceae</taxon>
        <taxon>Niallia</taxon>
    </lineage>
</organism>
<evidence type="ECO:0000313" key="1">
    <source>
        <dbReference type="EMBL" id="WVX84069.1"/>
    </source>
</evidence>
<dbReference type="RefSeq" id="WP_338452941.1">
    <property type="nucleotide sequence ID" value="NZ_CP137640.1"/>
</dbReference>
<dbReference type="SUPFAM" id="SSF140423">
    <property type="entry name" value="MW0975(SA0943)-like"/>
    <property type="match status" value="1"/>
</dbReference>